<reference evidence="3" key="1">
    <citation type="journal article" date="2019" name="PLoS Negl. Trop. Dis.">
        <title>Revisiting the worldwide diversity of Leptospira species in the environment.</title>
        <authorList>
            <person name="Vincent A.T."/>
            <person name="Schiettekatte O."/>
            <person name="Bourhy P."/>
            <person name="Veyrier F.J."/>
            <person name="Picardeau M."/>
        </authorList>
    </citation>
    <scope>NUCLEOTIDE SEQUENCE [LARGE SCALE GENOMIC DNA]</scope>
    <source>
        <strain evidence="3">SSS9</strain>
    </source>
</reference>
<evidence type="ECO:0000256" key="1">
    <source>
        <dbReference type="SAM" id="SignalP"/>
    </source>
</evidence>
<keyword evidence="1" id="KW-0732">Signal</keyword>
<evidence type="ECO:0000313" key="3">
    <source>
        <dbReference type="EMBL" id="TGK01691.1"/>
    </source>
</evidence>
<comment type="caution">
    <text evidence="3">The sequence shown here is derived from an EMBL/GenBank/DDBJ whole genome shotgun (WGS) entry which is preliminary data.</text>
</comment>
<feature type="chain" id="PRO_5020779213" evidence="1">
    <location>
        <begin position="21"/>
        <end position="307"/>
    </location>
</feature>
<dbReference type="InterPro" id="IPR025924">
    <property type="entry name" value="YHYH_dom"/>
</dbReference>
<name>A0A4R9FSS4_9LEPT</name>
<dbReference type="OrthoDB" id="338980at2"/>
<feature type="signal peptide" evidence="1">
    <location>
        <begin position="1"/>
        <end position="20"/>
    </location>
</feature>
<dbReference type="RefSeq" id="WP_135588049.1">
    <property type="nucleotide sequence ID" value="NZ_RQEP01000016.1"/>
</dbReference>
<feature type="domain" description="YHYH" evidence="2">
    <location>
        <begin position="155"/>
        <end position="253"/>
    </location>
</feature>
<protein>
    <submittedName>
        <fullName evidence="3">YHYH protein</fullName>
    </submittedName>
</protein>
<dbReference type="Proteomes" id="UP000297453">
    <property type="component" value="Unassembled WGS sequence"/>
</dbReference>
<proteinExistence type="predicted"/>
<dbReference type="Pfam" id="PF14240">
    <property type="entry name" value="YHYH"/>
    <property type="match status" value="1"/>
</dbReference>
<evidence type="ECO:0000259" key="2">
    <source>
        <dbReference type="Pfam" id="PF14240"/>
    </source>
</evidence>
<keyword evidence="4" id="KW-1185">Reference proteome</keyword>
<gene>
    <name evidence="3" type="ORF">EHO59_11320</name>
</gene>
<dbReference type="EMBL" id="RQEP01000016">
    <property type="protein sequence ID" value="TGK01691.1"/>
    <property type="molecule type" value="Genomic_DNA"/>
</dbReference>
<accession>A0A4R9FSS4</accession>
<dbReference type="AlphaFoldDB" id="A0A4R9FSS4"/>
<sequence length="307" mass="32754">MNQKFIILILALGLSSVFWNCSSGSSDDSAASAVLLASSGSEDSCPEPSTFAVNTSETVSDGSSCATKIASDVPTWVQNNFHCMTIYTCGTDIVFETSDLPPFKSGYYSSSSTSYASSNFPASTNSGTCCYGTSVNNTENHFANPNQIKSQSVVFKIPATVTYESSPQSTPYGPVGVSVWGVVFYNNQAAPGDVLATEYATMDFQNGHPDSKGMYHWHTDPWPITGTKNAQSSEEALIGIALDGYPVYGKKNQSSSYPSLDSNTNTATCAPTENPSAGYCYYVQNASYDSAYVFGLYFRGAKGSVTY</sequence>
<organism evidence="3 4">
    <name type="scientific">Leptospira semungkisensis</name>
    <dbReference type="NCBI Taxonomy" id="2484985"/>
    <lineage>
        <taxon>Bacteria</taxon>
        <taxon>Pseudomonadati</taxon>
        <taxon>Spirochaetota</taxon>
        <taxon>Spirochaetia</taxon>
        <taxon>Leptospirales</taxon>
        <taxon>Leptospiraceae</taxon>
        <taxon>Leptospira</taxon>
    </lineage>
</organism>
<evidence type="ECO:0000313" key="4">
    <source>
        <dbReference type="Proteomes" id="UP000297453"/>
    </source>
</evidence>